<reference evidence="1" key="1">
    <citation type="submission" date="2005-01" db="EMBL/GenBank/DDBJ databases">
        <authorList>
            <person name="Han Z."/>
        </authorList>
    </citation>
    <scope>NUCLEOTIDE SEQUENCE</scope>
</reference>
<reference evidence="1" key="2">
    <citation type="journal article" date="2006" name="PLoS Pathog.">
        <title>New perspectives on host-parasite interplay by comparative transcriptomic and proteomic analyses of Schistosoma japonicum.</title>
        <authorList>
            <person name="Liu F."/>
            <person name="Lu J."/>
            <person name="Hu W."/>
            <person name="Wang S.Y."/>
            <person name="Cui S.J."/>
            <person name="Chi M."/>
            <person name="Yan Q."/>
            <person name="Wang X.R."/>
            <person name="Song H.D."/>
            <person name="Xu X.N."/>
            <person name="Wang J.J."/>
            <person name="Zhang X.L."/>
            <person name="Zhang X."/>
            <person name="Wang Z.Q."/>
            <person name="Xue C.L."/>
            <person name="Brindley P.J."/>
            <person name="McManus D.P."/>
            <person name="Yang P.Y."/>
            <person name="Feng Z."/>
            <person name="Chen Z."/>
            <person name="Han Z.G."/>
        </authorList>
    </citation>
    <scope>NUCLEOTIDE SEQUENCE</scope>
</reference>
<protein>
    <submittedName>
        <fullName evidence="1">Uncharacterized protein</fullName>
    </submittedName>
</protein>
<dbReference type="EMBL" id="AY914880">
    <property type="protein sequence ID" value="AAX30101.1"/>
    <property type="molecule type" value="mRNA"/>
</dbReference>
<dbReference type="AlphaFoldDB" id="Q5BTN4"/>
<accession>Q5BTN4</accession>
<proteinExistence type="evidence at transcript level"/>
<evidence type="ECO:0000313" key="1">
    <source>
        <dbReference type="EMBL" id="AAX30101.1"/>
    </source>
</evidence>
<name>Q5BTN4_SCHJA</name>
<organism evidence="1">
    <name type="scientific">Schistosoma japonicum</name>
    <name type="common">Blood fluke</name>
    <dbReference type="NCBI Taxonomy" id="6182"/>
    <lineage>
        <taxon>Eukaryota</taxon>
        <taxon>Metazoa</taxon>
        <taxon>Spiralia</taxon>
        <taxon>Lophotrochozoa</taxon>
        <taxon>Platyhelminthes</taxon>
        <taxon>Trematoda</taxon>
        <taxon>Digenea</taxon>
        <taxon>Strigeidida</taxon>
        <taxon>Schistosomatoidea</taxon>
        <taxon>Schistosomatidae</taxon>
        <taxon>Schistosoma</taxon>
    </lineage>
</organism>
<sequence>MSGGRLQMKLIYGLEVLLAERLGYQLLAVVVHQVLGRLLGLYMNQSIGLHSQYIRSFSIIGALWF</sequence>